<evidence type="ECO:0000256" key="3">
    <source>
        <dbReference type="SAM" id="MobiDB-lite"/>
    </source>
</evidence>
<feature type="region of interest" description="Disordered" evidence="3">
    <location>
        <begin position="16"/>
        <end position="92"/>
    </location>
</feature>
<comment type="subcellular location">
    <subcellularLocation>
        <location evidence="2">Nucleus</location>
    </subcellularLocation>
</comment>
<dbReference type="OrthoDB" id="5431456at2759"/>
<dbReference type="RefSeq" id="XP_033398106.1">
    <property type="nucleotide sequence ID" value="XM_033540367.1"/>
</dbReference>
<feature type="compositionally biased region" description="Basic and acidic residues" evidence="3">
    <location>
        <begin position="545"/>
        <end position="560"/>
    </location>
</feature>
<feature type="compositionally biased region" description="Basic and acidic residues" evidence="3">
    <location>
        <begin position="637"/>
        <end position="649"/>
    </location>
</feature>
<dbReference type="AlphaFoldDB" id="A0A6A6BGJ6"/>
<feature type="region of interest" description="Disordered" evidence="3">
    <location>
        <begin position="487"/>
        <end position="679"/>
    </location>
</feature>
<feature type="compositionally biased region" description="Basic and acidic residues" evidence="3">
    <location>
        <begin position="662"/>
        <end position="679"/>
    </location>
</feature>
<feature type="DNA-binding region" description="Fork-head" evidence="2">
    <location>
        <begin position="97"/>
        <end position="191"/>
    </location>
</feature>
<name>A0A6A6BGJ6_9PEZI</name>
<proteinExistence type="predicted"/>
<dbReference type="InterPro" id="IPR036390">
    <property type="entry name" value="WH_DNA-bd_sf"/>
</dbReference>
<dbReference type="GO" id="GO:0005634">
    <property type="term" value="C:nucleus"/>
    <property type="evidence" value="ECO:0007669"/>
    <property type="project" value="UniProtKB-SubCell"/>
</dbReference>
<feature type="region of interest" description="Disordered" evidence="3">
    <location>
        <begin position="870"/>
        <end position="916"/>
    </location>
</feature>
<evidence type="ECO:0000256" key="2">
    <source>
        <dbReference type="PROSITE-ProRule" id="PRU00089"/>
    </source>
</evidence>
<feature type="compositionally biased region" description="Basic and acidic residues" evidence="3">
    <location>
        <begin position="500"/>
        <end position="513"/>
    </location>
</feature>
<feature type="compositionally biased region" description="Low complexity" evidence="3">
    <location>
        <begin position="764"/>
        <end position="786"/>
    </location>
</feature>
<dbReference type="EMBL" id="ML995484">
    <property type="protein sequence ID" value="KAF2142394.1"/>
    <property type="molecule type" value="Genomic_DNA"/>
</dbReference>
<protein>
    <recommendedName>
        <fullName evidence="4">Fork-head domain-containing protein</fullName>
    </recommendedName>
</protein>
<keyword evidence="2" id="KW-0539">Nucleus</keyword>
<keyword evidence="1 2" id="KW-0238">DNA-binding</keyword>
<feature type="compositionally biased region" description="Low complexity" evidence="3">
    <location>
        <begin position="517"/>
        <end position="534"/>
    </location>
</feature>
<feature type="region of interest" description="Disordered" evidence="3">
    <location>
        <begin position="698"/>
        <end position="816"/>
    </location>
</feature>
<evidence type="ECO:0000313" key="5">
    <source>
        <dbReference type="EMBL" id="KAF2142394.1"/>
    </source>
</evidence>
<keyword evidence="6" id="KW-1185">Reference proteome</keyword>
<dbReference type="GO" id="GO:0043565">
    <property type="term" value="F:sequence-specific DNA binding"/>
    <property type="evidence" value="ECO:0007669"/>
    <property type="project" value="InterPro"/>
</dbReference>
<organism evidence="5 6">
    <name type="scientific">Aplosporella prunicola CBS 121167</name>
    <dbReference type="NCBI Taxonomy" id="1176127"/>
    <lineage>
        <taxon>Eukaryota</taxon>
        <taxon>Fungi</taxon>
        <taxon>Dikarya</taxon>
        <taxon>Ascomycota</taxon>
        <taxon>Pezizomycotina</taxon>
        <taxon>Dothideomycetes</taxon>
        <taxon>Dothideomycetes incertae sedis</taxon>
        <taxon>Botryosphaeriales</taxon>
        <taxon>Aplosporellaceae</taxon>
        <taxon>Aplosporella</taxon>
    </lineage>
</organism>
<feature type="region of interest" description="Disordered" evidence="3">
    <location>
        <begin position="195"/>
        <end position="249"/>
    </location>
</feature>
<sequence>MINALPKGVRAIKRAVVRQGPSADEPTRARSESLSGSSSNRVNGRDATMGEDGEARASNSPPRARHAARKSDTDAQMGHSANQRPGPAPPYKINKTMNNLSWSLIIGMALREHPNKTASVCELYQWIADHIEESDIDFTKLKSNTAAYLTQGPAFIKGPRVGDHPSAHYWILDRKFTSNFPNYREVVQRARLIQDLHQRNGPNTNRAPPANNRDRASAKARNASTNAQPPPTNDRDRASARARNLSTNVQPLKPSVRQALEFITRHRVTYDDHGRDIVPGSKNTTGNSWHELPRRNTVTIKGVPFHVGDYVKLPLPAKPFHSSFEHVPHVEAIGQIEDLRVRDEGAGCAVLVQWYMNKEAADRFECRHRQNWPKSNDGNEAEFVRCALWDIITSDSLQEKLDPSTAKKAIFETHFMEIDTDQGKVFLKEKGDEWPWYGVAFEDDIDKTVRLQGQNKISVHGRFTGYNGLRKTLDNPTWDAWLHMAFPEDYPSNQTNGLSPREETSKEDSRMVEDSTAEASENASSRSSEGSTARTSEDATAWAKDGAKGTEEAASSKDMEVTMTEAEQDDEMPDAQSEENQSAATPANVTLADQLFTPSPQHPPAWPESPGQMSDLDIEMTPAPTAELARGKALQEVMERAVEKTRSEMAAEQTAAVNGTQELERGPEQSHRSAPDRVHTKTFNELLQQAETYALTADVDCSQELEQPSEQVHRSAPEPVQESARGKAHENPALGKAPDKTVGKAPEPATKPAPQPDRVPSITGPSIAGPSIASSSIAGPSIAGPSTASPSIAGPSKTTTNPAPANTRPTQPALSEGKVDILAALKAEFDKQPFNVKNLLATHPEMRSKVALFDKEAKIKEIEKRPKRKDCLTNSFARARRERPRGKPHNELERPLPSTYKPPASYEGEGSRPRDATFSFDERYWGRDSEMSNAFSSQEAEKFETLEELLDLPKERIPILYENRHLAYRDGTLTNGRLSRAKEIWKVGRNVPGEL</sequence>
<feature type="compositionally biased region" description="Acidic residues" evidence="3">
    <location>
        <begin position="566"/>
        <end position="577"/>
    </location>
</feature>
<dbReference type="PROSITE" id="PS50039">
    <property type="entry name" value="FORK_HEAD_3"/>
    <property type="match status" value="1"/>
</dbReference>
<feature type="non-terminal residue" evidence="5">
    <location>
        <position position="995"/>
    </location>
</feature>
<dbReference type="GO" id="GO:0003700">
    <property type="term" value="F:DNA-binding transcription factor activity"/>
    <property type="evidence" value="ECO:0007669"/>
    <property type="project" value="InterPro"/>
</dbReference>
<evidence type="ECO:0000259" key="4">
    <source>
        <dbReference type="PROSITE" id="PS50039"/>
    </source>
</evidence>
<feature type="domain" description="Fork-head" evidence="4">
    <location>
        <begin position="97"/>
        <end position="191"/>
    </location>
</feature>
<dbReference type="SUPFAM" id="SSF46785">
    <property type="entry name" value="Winged helix' DNA-binding domain"/>
    <property type="match status" value="1"/>
</dbReference>
<accession>A0A6A6BGJ6</accession>
<dbReference type="InterPro" id="IPR001766">
    <property type="entry name" value="Fork_head_dom"/>
</dbReference>
<evidence type="ECO:0000313" key="6">
    <source>
        <dbReference type="Proteomes" id="UP000799438"/>
    </source>
</evidence>
<evidence type="ECO:0000256" key="1">
    <source>
        <dbReference type="ARBA" id="ARBA00023125"/>
    </source>
</evidence>
<gene>
    <name evidence="5" type="ORF">K452DRAFT_286816</name>
</gene>
<feature type="compositionally biased region" description="Low complexity" evidence="3">
    <location>
        <begin position="798"/>
        <end position="813"/>
    </location>
</feature>
<feature type="compositionally biased region" description="Polar residues" evidence="3">
    <location>
        <begin position="578"/>
        <end position="588"/>
    </location>
</feature>
<reference evidence="5" key="1">
    <citation type="journal article" date="2020" name="Stud. Mycol.">
        <title>101 Dothideomycetes genomes: a test case for predicting lifestyles and emergence of pathogens.</title>
        <authorList>
            <person name="Haridas S."/>
            <person name="Albert R."/>
            <person name="Binder M."/>
            <person name="Bloem J."/>
            <person name="Labutti K."/>
            <person name="Salamov A."/>
            <person name="Andreopoulos B."/>
            <person name="Baker S."/>
            <person name="Barry K."/>
            <person name="Bills G."/>
            <person name="Bluhm B."/>
            <person name="Cannon C."/>
            <person name="Castanera R."/>
            <person name="Culley D."/>
            <person name="Daum C."/>
            <person name="Ezra D."/>
            <person name="Gonzalez J."/>
            <person name="Henrissat B."/>
            <person name="Kuo A."/>
            <person name="Liang C."/>
            <person name="Lipzen A."/>
            <person name="Lutzoni F."/>
            <person name="Magnuson J."/>
            <person name="Mondo S."/>
            <person name="Nolan M."/>
            <person name="Ohm R."/>
            <person name="Pangilinan J."/>
            <person name="Park H.-J."/>
            <person name="Ramirez L."/>
            <person name="Alfaro M."/>
            <person name="Sun H."/>
            <person name="Tritt A."/>
            <person name="Yoshinaga Y."/>
            <person name="Zwiers L.-H."/>
            <person name="Turgeon B."/>
            <person name="Goodwin S."/>
            <person name="Spatafora J."/>
            <person name="Crous P."/>
            <person name="Grigoriev I."/>
        </authorList>
    </citation>
    <scope>NUCLEOTIDE SEQUENCE</scope>
    <source>
        <strain evidence="5">CBS 121167</strain>
    </source>
</reference>
<dbReference type="InterPro" id="IPR036388">
    <property type="entry name" value="WH-like_DNA-bd_sf"/>
</dbReference>
<feature type="compositionally biased region" description="Low complexity" evidence="3">
    <location>
        <begin position="199"/>
        <end position="211"/>
    </location>
</feature>
<dbReference type="Gene3D" id="1.10.10.10">
    <property type="entry name" value="Winged helix-like DNA-binding domain superfamily/Winged helix DNA-binding domain"/>
    <property type="match status" value="1"/>
</dbReference>
<feature type="compositionally biased region" description="Basic residues" evidence="3">
    <location>
        <begin position="878"/>
        <end position="887"/>
    </location>
</feature>
<dbReference type="GeneID" id="54297863"/>
<dbReference type="Proteomes" id="UP000799438">
    <property type="component" value="Unassembled WGS sequence"/>
</dbReference>
<dbReference type="Pfam" id="PF00250">
    <property type="entry name" value="Forkhead"/>
    <property type="match status" value="1"/>
</dbReference>